<feature type="compositionally biased region" description="Acidic residues" evidence="1">
    <location>
        <begin position="76"/>
        <end position="89"/>
    </location>
</feature>
<dbReference type="OrthoDB" id="676306at2"/>
<keyword evidence="2" id="KW-0812">Transmembrane</keyword>
<evidence type="ECO:0000256" key="1">
    <source>
        <dbReference type="SAM" id="MobiDB-lite"/>
    </source>
</evidence>
<evidence type="ECO:0000313" key="4">
    <source>
        <dbReference type="Proteomes" id="UP000249620"/>
    </source>
</evidence>
<feature type="compositionally biased region" description="Low complexity" evidence="1">
    <location>
        <begin position="103"/>
        <end position="114"/>
    </location>
</feature>
<keyword evidence="4" id="KW-1185">Reference proteome</keyword>
<dbReference type="SUPFAM" id="SSF74653">
    <property type="entry name" value="TolA/TonB C-terminal domain"/>
    <property type="match status" value="1"/>
</dbReference>
<proteinExistence type="predicted"/>
<dbReference type="Proteomes" id="UP000249620">
    <property type="component" value="Unassembled WGS sequence"/>
</dbReference>
<dbReference type="AlphaFoldDB" id="A0A327YER5"/>
<protein>
    <submittedName>
        <fullName evidence="3">Outer membrane transport energization protein TonB</fullName>
    </submittedName>
</protein>
<gene>
    <name evidence="3" type="ORF">B0I03_1116</name>
</gene>
<feature type="transmembrane region" description="Helical" evidence="2">
    <location>
        <begin position="12"/>
        <end position="35"/>
    </location>
</feature>
<dbReference type="EMBL" id="QLMI01000011">
    <property type="protein sequence ID" value="RAK19373.1"/>
    <property type="molecule type" value="Genomic_DNA"/>
</dbReference>
<name>A0A327YER5_9FLAO</name>
<sequence length="268" mass="28584">MKFLETPEEKKSFTITSVIFVILFLLFTIFGLTYMDPPPENGIAVNFGTSDTGSGEIQPTEPVQMSPDQAQSEPVPAEEDDVLTQDEEAPITLPKKEVKKPVVKPSENKPVVKPTETKPVKPSNSALNSILKGSKQDGTTQSGHGDDDSGGDKGNPNGSLYANSFYGSGSGDGIGTGKGTGWGLAGRKLSGNSKRVQDCNESGKVVVKIWVNRQGNVIKAERSQGTTNTNPCLVNPALETAKTFKWQPDANAPETQIGFVVVNFQVGE</sequence>
<keyword evidence="2" id="KW-0472">Membrane</keyword>
<feature type="compositionally biased region" description="Polar residues" evidence="1">
    <location>
        <begin position="47"/>
        <end position="72"/>
    </location>
</feature>
<reference evidence="3 4" key="1">
    <citation type="submission" date="2018-06" db="EMBL/GenBank/DDBJ databases">
        <title>Genomic Encyclopedia of Type Strains, Phase III (KMG-III): the genomes of soil and plant-associated and newly described type strains.</title>
        <authorList>
            <person name="Whitman W."/>
        </authorList>
    </citation>
    <scope>NUCLEOTIDE SEQUENCE [LARGE SCALE GENOMIC DNA]</scope>
    <source>
        <strain evidence="3 4">CGMCC 1.12398</strain>
    </source>
</reference>
<dbReference type="RefSeq" id="WP_111567846.1">
    <property type="nucleotide sequence ID" value="NZ_QLMI01000011.1"/>
</dbReference>
<feature type="region of interest" description="Disordered" evidence="1">
    <location>
        <begin position="45"/>
        <end position="159"/>
    </location>
</feature>
<organism evidence="3 4">
    <name type="scientific">Flavobacterium aquaticum</name>
    <dbReference type="NCBI Taxonomy" id="1236486"/>
    <lineage>
        <taxon>Bacteria</taxon>
        <taxon>Pseudomonadati</taxon>
        <taxon>Bacteroidota</taxon>
        <taxon>Flavobacteriia</taxon>
        <taxon>Flavobacteriales</taxon>
        <taxon>Flavobacteriaceae</taxon>
        <taxon>Flavobacterium</taxon>
    </lineage>
</organism>
<comment type="caution">
    <text evidence="3">The sequence shown here is derived from an EMBL/GenBank/DDBJ whole genome shotgun (WGS) entry which is preliminary data.</text>
</comment>
<evidence type="ECO:0000313" key="3">
    <source>
        <dbReference type="EMBL" id="RAK19373.1"/>
    </source>
</evidence>
<keyword evidence="2" id="KW-1133">Transmembrane helix</keyword>
<accession>A0A327YER5</accession>
<evidence type="ECO:0000256" key="2">
    <source>
        <dbReference type="SAM" id="Phobius"/>
    </source>
</evidence>